<accession>A0ABQ6JG65</accession>
<evidence type="ECO:0000313" key="3">
    <source>
        <dbReference type="Proteomes" id="UP001157017"/>
    </source>
</evidence>
<dbReference type="Gene3D" id="3.90.550.10">
    <property type="entry name" value="Spore Coat Polysaccharide Biosynthesis Protein SpsA, Chain A"/>
    <property type="match status" value="1"/>
</dbReference>
<name>A0ABQ6JG65_9ACTN</name>
<dbReference type="PANTHER" id="PTHR43179">
    <property type="entry name" value="RHAMNOSYLTRANSFERASE WBBL"/>
    <property type="match status" value="1"/>
</dbReference>
<protein>
    <recommendedName>
        <fullName evidence="1">Glycosyltransferase 2-like domain-containing protein</fullName>
    </recommendedName>
</protein>
<comment type="caution">
    <text evidence="2">The sequence shown here is derived from an EMBL/GenBank/DDBJ whole genome shotgun (WGS) entry which is preliminary data.</text>
</comment>
<gene>
    <name evidence="2" type="ORF">GCM10025868_24560</name>
</gene>
<keyword evidence="3" id="KW-1185">Reference proteome</keyword>
<organism evidence="2 3">
    <name type="scientific">Angustibacter aerolatus</name>
    <dbReference type="NCBI Taxonomy" id="1162965"/>
    <lineage>
        <taxon>Bacteria</taxon>
        <taxon>Bacillati</taxon>
        <taxon>Actinomycetota</taxon>
        <taxon>Actinomycetes</taxon>
        <taxon>Kineosporiales</taxon>
        <taxon>Kineosporiaceae</taxon>
    </lineage>
</organism>
<evidence type="ECO:0000313" key="2">
    <source>
        <dbReference type="EMBL" id="GMA87206.1"/>
    </source>
</evidence>
<evidence type="ECO:0000259" key="1">
    <source>
        <dbReference type="Pfam" id="PF00535"/>
    </source>
</evidence>
<reference evidence="3" key="1">
    <citation type="journal article" date="2019" name="Int. J. Syst. Evol. Microbiol.">
        <title>The Global Catalogue of Microorganisms (GCM) 10K type strain sequencing project: providing services to taxonomists for standard genome sequencing and annotation.</title>
        <authorList>
            <consortium name="The Broad Institute Genomics Platform"/>
            <consortium name="The Broad Institute Genome Sequencing Center for Infectious Disease"/>
            <person name="Wu L."/>
            <person name="Ma J."/>
        </authorList>
    </citation>
    <scope>NUCLEOTIDE SEQUENCE [LARGE SCALE GENOMIC DNA]</scope>
    <source>
        <strain evidence="3">NBRC 108730</strain>
    </source>
</reference>
<sequence>MLHRHLVDWSAPVEPVDDLVSVVVPTHADHRLTRQAVLRVSEAYDAALAAWEATGGTDDPPTRVEVVVVDNGCPADEAVALDSLPLEFPIARVLHQPVNRGFALGNDLALPSTSGRVVVFLNNDTEVRTGWLEPLVAALDDPTVHGAQSLLIYPSGSIQSAGIAFPATGGVPHVLLQGFPVEDAEGIEHERFSACTAASLAMRRADVLALGGFDPLFHNGMEDVDLGLRMCRLRPGRFTVRPDSLVLHHESRAPGRFERSLVNRRLLLDRYRDDVPRDDVRLWGSRGYDVVGHEVRQVVSRDRRVSVPEPVLTRSLRADVREGVPRLRWALKNPAPAGPEAERWGDTHFARRLAAALRRLGQEVVIDHRAEFERSTGRFDDVVLVLRGVGPYNPVFGQVSLCWLISHPEMMSRRESVAYDRVFAASTVWARRMSAAWDVRIDPLLQATDAEPVPPRPRPPRHRALVAVRRQARARCCARWSVRPSSAACRSRSWATSGTGWCRRGT</sequence>
<dbReference type="InterPro" id="IPR001173">
    <property type="entry name" value="Glyco_trans_2-like"/>
</dbReference>
<dbReference type="Proteomes" id="UP001157017">
    <property type="component" value="Unassembled WGS sequence"/>
</dbReference>
<dbReference type="PANTHER" id="PTHR43179:SF7">
    <property type="entry name" value="RHAMNOSYLTRANSFERASE WBBL"/>
    <property type="match status" value="1"/>
</dbReference>
<dbReference type="SUPFAM" id="SSF53448">
    <property type="entry name" value="Nucleotide-diphospho-sugar transferases"/>
    <property type="match status" value="1"/>
</dbReference>
<proteinExistence type="predicted"/>
<dbReference type="InterPro" id="IPR029044">
    <property type="entry name" value="Nucleotide-diphossugar_trans"/>
</dbReference>
<dbReference type="EMBL" id="BSUZ01000001">
    <property type="protein sequence ID" value="GMA87206.1"/>
    <property type="molecule type" value="Genomic_DNA"/>
</dbReference>
<dbReference type="Pfam" id="PF00535">
    <property type="entry name" value="Glycos_transf_2"/>
    <property type="match status" value="1"/>
</dbReference>
<feature type="domain" description="Glycosyltransferase 2-like" evidence="1">
    <location>
        <begin position="21"/>
        <end position="146"/>
    </location>
</feature>